<dbReference type="NCBIfam" id="TIGR03804">
    <property type="entry name" value="para_beta_helix"/>
    <property type="match status" value="1"/>
</dbReference>
<dbReference type="InParanoid" id="D8U3I6"/>
<dbReference type="PANTHER" id="PTHR34199">
    <property type="entry name" value="NUMOD3 MOTIF FAMILY PROTEIN, EXPRESSED"/>
    <property type="match status" value="1"/>
</dbReference>
<dbReference type="InterPro" id="IPR012334">
    <property type="entry name" value="Pectin_lyas_fold"/>
</dbReference>
<evidence type="ECO:0000256" key="1">
    <source>
        <dbReference type="SAM" id="MobiDB-lite"/>
    </source>
</evidence>
<sequence length="1865" mass="197103">MIPIVAKREVCHEAAEGGQLINNFPNGISYFWNQSGGTFAVGGENQTTRFRSLLRFEQAHRYVPAGAVVEAAELSVTFINWNAPTAVQACFMTKNWSAVEGPAQKYVGSLEGRGEGGGGGAWSGDFGSLGSLGNGSDEELSWACRVVKYTSTGWLYYRWNGTASVPWSRPGGWNDCSPEVNISFVVPSGNRNGNWILTVPLDPAMVAKWLANNGRDNYGLMFRGMNGSVLQIVTSMYKNGTLYRPALSITYTTNPNATAPPAPSAASPLNLTAVPRVWWVGPNGDDEGNSGHQALPLRSPAAALTLAWPGDSIYLMTGIYGASLSISRSNLTIRSAPGHWAVLSSPLSDPRSSVNVITIFPGADYGSLTDLEITGGYYYGIMFFTSWTHWSDHSVGWAAPSHWTLRNLRIHDTGSSNIKMSVKAVNNSISNCEFYNAGARLRTYGNGIDIVQGYDISISDSYMHDLPAAAVLLSGGSARITMQRNLVERTDRGFELGSWTDTDLMDQTVNPGLYEAVNNTVTNNIISGTGEAGIILRSAQNSLVAHNTVWRAQEYGQAAVLLDGSYHVLTAGGPNIPVPCAGVAIIGNLVITSSTSMRGPLVQIRSTGLDTNSTIAALVMSYNMYYNEAGLGPTNGSFFWGTGAMLEDQRSTSKFVGNASGWAAHCGTRLKQAMCDVGSVEADPRLDAGFAPLPCSPARGRVPATLDISALLQLNVSLANALLQLQPKYTNATAKGTTTVTLVDDDFHGRPRPAGDGARDAGAVQYGAAGTVKSFPPVPLAFAGRPPYRGIGMGPMFDKAWPYYFWQPRVCKDIIVDSINGNDSQPFDYYSGYTQPFQTLAVALTRHSMCDRIFLRASPGQYHVGAVTVAQTNLTIATYPGDSPARAALMCTNTSTMPCLFMYGGATALNITGVDIVMAGPNVTAASCIHMNEGAGSGSSFYWSYFSETSGRGGNGPRVSIFKDMNLTNCGVHGIKLSTYVTGVVLEDIAITNTSSAGIMVVGGRDITVRRCRISNVAESGIRAGGGVRNLLLEGNLIRNYGGVGILLGSEGNLASYTDTDWARMVPEDWHECINATVRNNIVDSGAGAGVAFYSARDCTVVHNTFLNVAASMQAAVLLNVSPKQIGPTAEVGPPNTNITFKNNIVTMPAGTRLRFMVQTRILQGAVVQRSLVSVPPSGNCSSNATVADVTQMPPMRPPSPPVSPAAPGLSRRRRQQQEKEEEEEVEEQIAVAEAGGSMAEAMAAAKSAAFAPYGKGGAGSWHGPGGARVGAWDAAVRPAASTAVVTAAAKMSDAADVTPAWYGRESVGPAASPAAHDTDAAAALAAAAAATADAAAASAAAKAAAADAVAAAATAAYATYITPTSSLLDSDDDAGLPSAHHRRRRLVSVPASFTKPYVYSTVEQGRNPDGSCPFFPDSNPWHQDVSGLAVHPRSEAIKSNIGFKNLHLDFGFSVTINGTTFPAGMPINYVNSSVTPRLPQIVFGPSGYGDPNELEPGGSPIPADAAVQNSFPGCGDPPCWGDRHLIVIDNATCTLYEAWRSFPPSVTGNGAWQVEALLRFNLSRNALDHALGATSADAAGLPIMPGLLRYDEVARGHVDHALRFTGPSSRPAYAMPATHFAAIGDTGRDSPYMGMRVRLKASYNCSQLARAAEVVCEALKKHGAFFADNGLPWDFAGEGTSKWYPIWNELKEVMKINSTYMEVIDPGCICVNYGCTIAECNGMSWVDPNAPATYPAIVDPATTLHFANNIYYKPGDSEIANTLYVDQRVPPLGEGYASGSLAGWGQYLGGGNEAGSVEANPLIDPESYAPSRESVARCAAPLLAEASTDFYGRSRGAMCGTDVGAVRYILAASVIRAVLAVGGG</sequence>
<organism evidence="5">
    <name type="scientific">Volvox carteri f. nagariensis</name>
    <dbReference type="NCBI Taxonomy" id="3068"/>
    <lineage>
        <taxon>Eukaryota</taxon>
        <taxon>Viridiplantae</taxon>
        <taxon>Chlorophyta</taxon>
        <taxon>core chlorophytes</taxon>
        <taxon>Chlorophyceae</taxon>
        <taxon>CS clade</taxon>
        <taxon>Chlamydomonadales</taxon>
        <taxon>Volvocaceae</taxon>
        <taxon>Volvox</taxon>
    </lineage>
</organism>
<reference evidence="4 5" key="1">
    <citation type="journal article" date="2010" name="Science">
        <title>Genomic analysis of organismal complexity in the multicellular green alga Volvox carteri.</title>
        <authorList>
            <person name="Prochnik S.E."/>
            <person name="Umen J."/>
            <person name="Nedelcu A.M."/>
            <person name="Hallmann A."/>
            <person name="Miller S.M."/>
            <person name="Nishii I."/>
            <person name="Ferris P."/>
            <person name="Kuo A."/>
            <person name="Mitros T."/>
            <person name="Fritz-Laylin L.K."/>
            <person name="Hellsten U."/>
            <person name="Chapman J."/>
            <person name="Simakov O."/>
            <person name="Rensing S.A."/>
            <person name="Terry A."/>
            <person name="Pangilinan J."/>
            <person name="Kapitonov V."/>
            <person name="Jurka J."/>
            <person name="Salamov A."/>
            <person name="Shapiro H."/>
            <person name="Schmutz J."/>
            <person name="Grimwood J."/>
            <person name="Lindquist E."/>
            <person name="Lucas S."/>
            <person name="Grigoriev I.V."/>
            <person name="Schmitt R."/>
            <person name="Kirk D."/>
            <person name="Rokhsar D.S."/>
        </authorList>
    </citation>
    <scope>NUCLEOTIDE SEQUENCE [LARGE SCALE GENOMIC DNA]</scope>
    <source>
        <strain evidence="5">f. Nagariensis / Eve</strain>
    </source>
</reference>
<dbReference type="Pfam" id="PF13229">
    <property type="entry name" value="Beta_helix"/>
    <property type="match status" value="1"/>
</dbReference>
<feature type="compositionally biased region" description="Polar residues" evidence="1">
    <location>
        <begin position="1177"/>
        <end position="1186"/>
    </location>
</feature>
<feature type="compositionally biased region" description="Pro residues" evidence="1">
    <location>
        <begin position="1195"/>
        <end position="1205"/>
    </location>
</feature>
<dbReference type="Proteomes" id="UP000001058">
    <property type="component" value="Unassembled WGS sequence"/>
</dbReference>
<dbReference type="KEGG" id="vcn:VOLCADRAFT_93955"/>
<evidence type="ECO:0000259" key="3">
    <source>
        <dbReference type="Pfam" id="PF13229"/>
    </source>
</evidence>
<evidence type="ECO:0008006" key="6">
    <source>
        <dbReference type="Google" id="ProtNLM"/>
    </source>
</evidence>
<feature type="region of interest" description="Disordered" evidence="1">
    <location>
        <begin position="1174"/>
        <end position="1228"/>
    </location>
</feature>
<dbReference type="GeneID" id="9622171"/>
<accession>D8U3I6</accession>
<evidence type="ECO:0000259" key="2">
    <source>
        <dbReference type="Pfam" id="PF05048"/>
    </source>
</evidence>
<keyword evidence="5" id="KW-1185">Reference proteome</keyword>
<gene>
    <name evidence="4" type="ORF">VOLCADRAFT_93955</name>
</gene>
<dbReference type="InterPro" id="IPR022441">
    <property type="entry name" value="Para_beta_helix_rpt-2"/>
</dbReference>
<evidence type="ECO:0000313" key="4">
    <source>
        <dbReference type="EMBL" id="EFJ45829.1"/>
    </source>
</evidence>
<evidence type="ECO:0000313" key="5">
    <source>
        <dbReference type="Proteomes" id="UP000001058"/>
    </source>
</evidence>
<dbReference type="InterPro" id="IPR006626">
    <property type="entry name" value="PbH1"/>
</dbReference>
<name>D8U3I6_VOLCA</name>
<protein>
    <recommendedName>
        <fullName evidence="6">Right handed beta helix domain-containing protein</fullName>
    </recommendedName>
</protein>
<dbReference type="InterPro" id="IPR011050">
    <property type="entry name" value="Pectin_lyase_fold/virulence"/>
</dbReference>
<dbReference type="SMART" id="SM00710">
    <property type="entry name" value="PbH1"/>
    <property type="match status" value="13"/>
</dbReference>
<dbReference type="RefSeq" id="XP_002953230.1">
    <property type="nucleotide sequence ID" value="XM_002953184.1"/>
</dbReference>
<dbReference type="OrthoDB" id="15421at2759"/>
<dbReference type="SUPFAM" id="SSF51126">
    <property type="entry name" value="Pectin lyase-like"/>
    <property type="match status" value="2"/>
</dbReference>
<dbReference type="EMBL" id="GL378355">
    <property type="protein sequence ID" value="EFJ45829.1"/>
    <property type="molecule type" value="Genomic_DNA"/>
</dbReference>
<proteinExistence type="predicted"/>
<dbReference type="Pfam" id="PF05048">
    <property type="entry name" value="NosD"/>
    <property type="match status" value="1"/>
</dbReference>
<dbReference type="InterPro" id="IPR039448">
    <property type="entry name" value="Beta_helix"/>
</dbReference>
<dbReference type="InterPro" id="IPR007742">
    <property type="entry name" value="NosD_dom"/>
</dbReference>
<feature type="domain" description="Periplasmic copper-binding protein NosD beta helix" evidence="2">
    <location>
        <begin position="425"/>
        <end position="556"/>
    </location>
</feature>
<feature type="domain" description="Right handed beta helix" evidence="3">
    <location>
        <begin position="962"/>
        <end position="1109"/>
    </location>
</feature>
<dbReference type="eggNOG" id="ENOG502QUKG">
    <property type="taxonomic scope" value="Eukaryota"/>
</dbReference>
<dbReference type="PANTHER" id="PTHR34199:SF2">
    <property type="entry name" value="NUMOD3 MOTIF FAMILY PROTEIN, EXPRESSED"/>
    <property type="match status" value="1"/>
</dbReference>
<dbReference type="Gene3D" id="2.160.20.10">
    <property type="entry name" value="Single-stranded right-handed beta-helix, Pectin lyase-like"/>
    <property type="match status" value="2"/>
</dbReference>